<dbReference type="AlphaFoldDB" id="A0A3P8DY57"/>
<reference evidence="3" key="2">
    <citation type="submission" date="2019-09" db="UniProtKB">
        <authorList>
            <consortium name="WormBaseParasite"/>
        </authorList>
    </citation>
    <scope>IDENTIFICATION</scope>
</reference>
<gene>
    <name evidence="1" type="ORF">HPBE_LOCUS14893</name>
</gene>
<dbReference type="OrthoDB" id="407959at2759"/>
<dbReference type="SUPFAM" id="SSF46938">
    <property type="entry name" value="CRAL/TRIO N-terminal domain"/>
    <property type="match status" value="1"/>
</dbReference>
<organism evidence="1">
    <name type="scientific">Heligmosomoides polygyrus</name>
    <name type="common">Parasitic roundworm</name>
    <dbReference type="NCBI Taxonomy" id="6339"/>
    <lineage>
        <taxon>Eukaryota</taxon>
        <taxon>Metazoa</taxon>
        <taxon>Ecdysozoa</taxon>
        <taxon>Nematoda</taxon>
        <taxon>Chromadorea</taxon>
        <taxon>Rhabditida</taxon>
        <taxon>Rhabditina</taxon>
        <taxon>Rhabditomorpha</taxon>
        <taxon>Strongyloidea</taxon>
        <taxon>Heligmosomidae</taxon>
        <taxon>Heligmosomoides</taxon>
    </lineage>
</organism>
<dbReference type="EMBL" id="UZAH01028592">
    <property type="protein sequence ID" value="VDP01143.1"/>
    <property type="molecule type" value="Genomic_DNA"/>
</dbReference>
<accession>A0A3P8DY57</accession>
<dbReference type="Gene3D" id="1.10.8.20">
    <property type="entry name" value="N-terminal domain of phosphatidylinositol transfer protein sec14p"/>
    <property type="match status" value="1"/>
</dbReference>
<name>A0A3P8DY57_HELPZ</name>
<proteinExistence type="predicted"/>
<evidence type="ECO:0000313" key="3">
    <source>
        <dbReference type="WBParaSite" id="HPBE_0001489201-mRNA-1"/>
    </source>
</evidence>
<dbReference type="InterPro" id="IPR036273">
    <property type="entry name" value="CRAL/TRIO_N_dom_sf"/>
</dbReference>
<dbReference type="WBParaSite" id="HPBE_0001489201-mRNA-1">
    <property type="protein sequence ID" value="HPBE_0001489201-mRNA-1"/>
    <property type="gene ID" value="HPBE_0001489201"/>
</dbReference>
<evidence type="ECO:0000313" key="2">
    <source>
        <dbReference type="Proteomes" id="UP000050761"/>
    </source>
</evidence>
<protein>
    <submittedName>
        <fullName evidence="3">CRAL_TRIO_N domain-containing protein</fullName>
    </submittedName>
</protein>
<sequence>MSPPQVPARNRITESHRSTLNSVAIQDLRARILQHKCCRKCSQADLMRLRREDWWLVSFLRTYNYDIDITYAVLAECIQWRTNFQVESEFGLPLYLLTCKI</sequence>
<reference evidence="1 2" key="1">
    <citation type="submission" date="2018-11" db="EMBL/GenBank/DDBJ databases">
        <authorList>
            <consortium name="Pathogen Informatics"/>
        </authorList>
    </citation>
    <scope>NUCLEOTIDE SEQUENCE [LARGE SCALE GENOMIC DNA]</scope>
</reference>
<evidence type="ECO:0000313" key="1">
    <source>
        <dbReference type="EMBL" id="VDP01143.1"/>
    </source>
</evidence>
<dbReference type="Proteomes" id="UP000050761">
    <property type="component" value="Unassembled WGS sequence"/>
</dbReference>
<keyword evidence="2" id="KW-1185">Reference proteome</keyword>